<keyword evidence="3 6" id="KW-0812">Transmembrane</keyword>
<evidence type="ECO:0000256" key="2">
    <source>
        <dbReference type="ARBA" id="ARBA00008974"/>
    </source>
</evidence>
<keyword evidence="4 6" id="KW-1133">Transmembrane helix</keyword>
<feature type="transmembrane region" description="Helical" evidence="6">
    <location>
        <begin position="228"/>
        <end position="251"/>
    </location>
</feature>
<reference evidence="7 8" key="1">
    <citation type="journal article" date="2017" name="Mol. Biol. Evol.">
        <title>The 4-celled Tetrabaena socialis nuclear genome reveals the essential components for genetic control of cell number at the origin of multicellularity in the volvocine lineage.</title>
        <authorList>
            <person name="Featherston J."/>
            <person name="Arakaki Y."/>
            <person name="Hanschen E.R."/>
            <person name="Ferris P.J."/>
            <person name="Michod R.E."/>
            <person name="Olson B.J.S.C."/>
            <person name="Nozaki H."/>
            <person name="Durand P.M."/>
        </authorList>
    </citation>
    <scope>NUCLEOTIDE SEQUENCE [LARGE SCALE GENOMIC DNA]</scope>
    <source>
        <strain evidence="7 8">NIES-571</strain>
    </source>
</reference>
<feature type="transmembrane region" description="Helical" evidence="6">
    <location>
        <begin position="187"/>
        <end position="207"/>
    </location>
</feature>
<evidence type="ECO:0000313" key="7">
    <source>
        <dbReference type="EMBL" id="PNH07349.1"/>
    </source>
</evidence>
<proteinExistence type="inferred from homology"/>
<dbReference type="InterPro" id="IPR045225">
    <property type="entry name" value="Uracil/uridine/allantoin_perm"/>
</dbReference>
<dbReference type="AlphaFoldDB" id="A0A2J8A4A8"/>
<evidence type="ECO:0000256" key="4">
    <source>
        <dbReference type="ARBA" id="ARBA00022989"/>
    </source>
</evidence>
<dbReference type="GO" id="GO:0015205">
    <property type="term" value="F:nucleobase transmembrane transporter activity"/>
    <property type="evidence" value="ECO:0007669"/>
    <property type="project" value="TreeGrafter"/>
</dbReference>
<evidence type="ECO:0000256" key="1">
    <source>
        <dbReference type="ARBA" id="ARBA00004141"/>
    </source>
</evidence>
<dbReference type="Gene3D" id="1.10.4160.10">
    <property type="entry name" value="Hydantoin permease"/>
    <property type="match status" value="1"/>
</dbReference>
<gene>
    <name evidence="7" type="ORF">TSOC_006178</name>
</gene>
<dbReference type="PANTHER" id="PTHR30618:SF0">
    <property type="entry name" value="PURINE-URACIL PERMEASE NCS1"/>
    <property type="match status" value="1"/>
</dbReference>
<keyword evidence="8" id="KW-1185">Reference proteome</keyword>
<organism evidence="7 8">
    <name type="scientific">Tetrabaena socialis</name>
    <dbReference type="NCBI Taxonomy" id="47790"/>
    <lineage>
        <taxon>Eukaryota</taxon>
        <taxon>Viridiplantae</taxon>
        <taxon>Chlorophyta</taxon>
        <taxon>core chlorophytes</taxon>
        <taxon>Chlorophyceae</taxon>
        <taxon>CS clade</taxon>
        <taxon>Chlamydomonadales</taxon>
        <taxon>Tetrabaenaceae</taxon>
        <taxon>Tetrabaena</taxon>
    </lineage>
</organism>
<dbReference type="InterPro" id="IPR001248">
    <property type="entry name" value="Pur-cyt_permease"/>
</dbReference>
<dbReference type="OrthoDB" id="2018619at2759"/>
<comment type="similarity">
    <text evidence="2">Belongs to the purine-cytosine permease (2.A.39) family.</text>
</comment>
<dbReference type="Proteomes" id="UP000236333">
    <property type="component" value="Unassembled WGS sequence"/>
</dbReference>
<keyword evidence="5 6" id="KW-0472">Membrane</keyword>
<feature type="transmembrane region" description="Helical" evidence="6">
    <location>
        <begin position="106"/>
        <end position="132"/>
    </location>
</feature>
<feature type="transmembrane region" description="Helical" evidence="6">
    <location>
        <begin position="257"/>
        <end position="280"/>
    </location>
</feature>
<feature type="transmembrane region" description="Helical" evidence="6">
    <location>
        <begin position="72"/>
        <end position="94"/>
    </location>
</feature>
<feature type="transmembrane region" description="Helical" evidence="6">
    <location>
        <begin position="20"/>
        <end position="39"/>
    </location>
</feature>
<dbReference type="GO" id="GO:0005886">
    <property type="term" value="C:plasma membrane"/>
    <property type="evidence" value="ECO:0007669"/>
    <property type="project" value="TreeGrafter"/>
</dbReference>
<evidence type="ECO:0000256" key="5">
    <source>
        <dbReference type="ARBA" id="ARBA00023136"/>
    </source>
</evidence>
<feature type="transmembrane region" description="Helical" evidence="6">
    <location>
        <begin position="144"/>
        <end position="167"/>
    </location>
</feature>
<name>A0A2J8A4A8_9CHLO</name>
<sequence length="305" mass="32342">MRPRALSVFLHFARARMSWWQGILTVFFGNLITLGPMVLNGHPGTKYGVPFPVLARASFGIRGANLPSLSRALVACGWFGIQTWIGGSSIFQMLMAVTGGAVAGPVVGWLGISLPELACFMAFWAAQVWIVVRGMESIRLLERYSAPLLIGLSLALMGWAVTSAGGMGPMLSTPSQFGLGMPKEGQFWSVFWPAVTANVGYWATLSLNIPDFTRYAESQKAQGGWNTAALWALFVGILPTMPGFLSTLGVVSGLPPIWGQIYDVAWFVGVAVSSALYCLLMRGAPGAYKRGEEGAGGAGGVAATA</sequence>
<accession>A0A2J8A4A8</accession>
<dbReference type="EMBL" id="PGGS01000185">
    <property type="protein sequence ID" value="PNH07349.1"/>
    <property type="molecule type" value="Genomic_DNA"/>
</dbReference>
<evidence type="ECO:0000313" key="8">
    <source>
        <dbReference type="Proteomes" id="UP000236333"/>
    </source>
</evidence>
<protein>
    <submittedName>
        <fullName evidence="7">Putative allantoin permease</fullName>
    </submittedName>
</protein>
<evidence type="ECO:0000256" key="6">
    <source>
        <dbReference type="SAM" id="Phobius"/>
    </source>
</evidence>
<evidence type="ECO:0000256" key="3">
    <source>
        <dbReference type="ARBA" id="ARBA00022692"/>
    </source>
</evidence>
<dbReference type="PANTHER" id="PTHR30618">
    <property type="entry name" value="NCS1 FAMILY PURINE/PYRIMIDINE TRANSPORTER"/>
    <property type="match status" value="1"/>
</dbReference>
<dbReference type="Pfam" id="PF02133">
    <property type="entry name" value="Transp_cyt_pur"/>
    <property type="match status" value="1"/>
</dbReference>
<comment type="caution">
    <text evidence="7">The sequence shown here is derived from an EMBL/GenBank/DDBJ whole genome shotgun (WGS) entry which is preliminary data.</text>
</comment>
<comment type="subcellular location">
    <subcellularLocation>
        <location evidence="1">Membrane</location>
        <topology evidence="1">Multi-pass membrane protein</topology>
    </subcellularLocation>
</comment>